<keyword evidence="1" id="KW-1133">Transmembrane helix</keyword>
<proteinExistence type="predicted"/>
<gene>
    <name evidence="2" type="ORF">ATJ93_2413</name>
</gene>
<organism evidence="2 3">
    <name type="scientific">Halopiger aswanensis</name>
    <dbReference type="NCBI Taxonomy" id="148449"/>
    <lineage>
        <taxon>Archaea</taxon>
        <taxon>Methanobacteriati</taxon>
        <taxon>Methanobacteriota</taxon>
        <taxon>Stenosarchaea group</taxon>
        <taxon>Halobacteria</taxon>
        <taxon>Halobacteriales</taxon>
        <taxon>Natrialbaceae</taxon>
        <taxon>Halopiger</taxon>
    </lineage>
</organism>
<name>A0A3R7EFI8_9EURY</name>
<evidence type="ECO:0000313" key="2">
    <source>
        <dbReference type="EMBL" id="RKD95555.1"/>
    </source>
</evidence>
<dbReference type="Proteomes" id="UP000283805">
    <property type="component" value="Unassembled WGS sequence"/>
</dbReference>
<evidence type="ECO:0000256" key="1">
    <source>
        <dbReference type="SAM" id="Phobius"/>
    </source>
</evidence>
<dbReference type="AlphaFoldDB" id="A0A3R7EFI8"/>
<protein>
    <submittedName>
        <fullName evidence="2">Uncharacterized protein</fullName>
    </submittedName>
</protein>
<reference evidence="2 3" key="1">
    <citation type="submission" date="2018-09" db="EMBL/GenBank/DDBJ databases">
        <title>Genomic Encyclopedia of Archaeal and Bacterial Type Strains, Phase II (KMG-II): from individual species to whole genera.</title>
        <authorList>
            <person name="Goeker M."/>
        </authorList>
    </citation>
    <scope>NUCLEOTIDE SEQUENCE [LARGE SCALE GENOMIC DNA]</scope>
    <source>
        <strain evidence="2 3">DSM 13151</strain>
    </source>
</reference>
<keyword evidence="1" id="KW-0812">Transmembrane</keyword>
<evidence type="ECO:0000313" key="3">
    <source>
        <dbReference type="Proteomes" id="UP000283805"/>
    </source>
</evidence>
<feature type="transmembrane region" description="Helical" evidence="1">
    <location>
        <begin position="29"/>
        <end position="50"/>
    </location>
</feature>
<dbReference type="EMBL" id="RAPO01000002">
    <property type="protein sequence ID" value="RKD95555.1"/>
    <property type="molecule type" value="Genomic_DNA"/>
</dbReference>
<keyword evidence="1" id="KW-0472">Membrane</keyword>
<comment type="caution">
    <text evidence="2">The sequence shown here is derived from an EMBL/GenBank/DDBJ whole genome shotgun (WGS) entry which is preliminary data.</text>
</comment>
<accession>A0A3R7EFI8</accession>
<sequence length="56" mass="6089">MWMFTLSVAFLLLLGWSFLYLEPGTPSYVIGQVSAAALSVTAVGTGLALYSDWEPF</sequence>
<keyword evidence="3" id="KW-1185">Reference proteome</keyword>